<accession>A0A9N9FFC5</accession>
<name>A0A9N9FFC5_9GLOM</name>
<gene>
    <name evidence="3" type="ORF">AGERDE_LOCUS5749</name>
</gene>
<reference evidence="3" key="1">
    <citation type="submission" date="2021-06" db="EMBL/GenBank/DDBJ databases">
        <authorList>
            <person name="Kallberg Y."/>
            <person name="Tangrot J."/>
            <person name="Rosling A."/>
        </authorList>
    </citation>
    <scope>NUCLEOTIDE SEQUENCE</scope>
    <source>
        <strain evidence="3">MT106</strain>
    </source>
</reference>
<evidence type="ECO:0000256" key="1">
    <source>
        <dbReference type="SAM" id="Coils"/>
    </source>
</evidence>
<evidence type="ECO:0000256" key="2">
    <source>
        <dbReference type="SAM" id="MobiDB-lite"/>
    </source>
</evidence>
<keyword evidence="1" id="KW-0175">Coiled coil</keyword>
<evidence type="ECO:0000313" key="3">
    <source>
        <dbReference type="EMBL" id="CAG8531844.1"/>
    </source>
</evidence>
<organism evidence="3 4">
    <name type="scientific">Ambispora gerdemannii</name>
    <dbReference type="NCBI Taxonomy" id="144530"/>
    <lineage>
        <taxon>Eukaryota</taxon>
        <taxon>Fungi</taxon>
        <taxon>Fungi incertae sedis</taxon>
        <taxon>Mucoromycota</taxon>
        <taxon>Glomeromycotina</taxon>
        <taxon>Glomeromycetes</taxon>
        <taxon>Archaeosporales</taxon>
        <taxon>Ambisporaceae</taxon>
        <taxon>Ambispora</taxon>
    </lineage>
</organism>
<sequence length="138" mass="16291">MSSNKQITKRVRSQEGQEVISVNKQQKINSSEYSKRYREKKKQELIDLQEKYESLGEANQKLIIEHFDLQKKNASLDEENQKLSIENTSLRDKIQKLVFEKDSLNLNWMMFFISISSSNQELNENVPFSLDQNLNTFL</sequence>
<feature type="region of interest" description="Disordered" evidence="2">
    <location>
        <begin position="1"/>
        <end position="21"/>
    </location>
</feature>
<proteinExistence type="predicted"/>
<protein>
    <submittedName>
        <fullName evidence="3">13499_t:CDS:1</fullName>
    </submittedName>
</protein>
<evidence type="ECO:0000313" key="4">
    <source>
        <dbReference type="Proteomes" id="UP000789831"/>
    </source>
</evidence>
<comment type="caution">
    <text evidence="3">The sequence shown here is derived from an EMBL/GenBank/DDBJ whole genome shotgun (WGS) entry which is preliminary data.</text>
</comment>
<dbReference type="Proteomes" id="UP000789831">
    <property type="component" value="Unassembled WGS sequence"/>
</dbReference>
<keyword evidence="4" id="KW-1185">Reference proteome</keyword>
<dbReference type="EMBL" id="CAJVPL010000818">
    <property type="protein sequence ID" value="CAG8531844.1"/>
    <property type="molecule type" value="Genomic_DNA"/>
</dbReference>
<dbReference type="AlphaFoldDB" id="A0A9N9FFC5"/>
<feature type="coiled-coil region" evidence="1">
    <location>
        <begin position="38"/>
        <end position="93"/>
    </location>
</feature>